<dbReference type="RefSeq" id="WP_097113215.1">
    <property type="nucleotide sequence ID" value="NZ_CP083931.1"/>
</dbReference>
<dbReference type="InterPro" id="IPR050678">
    <property type="entry name" value="DNA_Partitioning_ATPase"/>
</dbReference>
<evidence type="ECO:0000259" key="1">
    <source>
        <dbReference type="Pfam" id="PF13614"/>
    </source>
</evidence>
<name>A0A286E252_9NEIS</name>
<dbReference type="OrthoDB" id="9785810at2"/>
<dbReference type="PANTHER" id="PTHR13696">
    <property type="entry name" value="P-LOOP CONTAINING NUCLEOSIDE TRIPHOSPHATE HYDROLASE"/>
    <property type="match status" value="1"/>
</dbReference>
<dbReference type="InterPro" id="IPR025669">
    <property type="entry name" value="AAA_dom"/>
</dbReference>
<gene>
    <name evidence="2" type="ORF">SAMN02746062_00139</name>
</gene>
<sequence length="351" mass="39619">MDNKRYLLWNNKGGVGKTFLSYNLAIEYAILHPEEDVVVVDACPQTNVSEMILGGNGAGAEKVNELADKGLTIAGYIKERFNRSPQAKLGSEPHYFIHAKRFNHKMPENVHLLCGDMDLDICSQLINHMGISPVRKAWENSRTLLKDLIESFENARKLESNRPQTFFIDCNPSFANYTENAILAANRVIIPCTADAASIRGIKNLFSLMFNVSIENKPLSDEFIDFYENVEKSTLSLPKVHLFIQNRSRSLDKSATKAFQYHADEIARLVKQILHSHPKLFTQLLENNLSENQRVAHIKDGNTLAAIINHEGSPLSHLKHDKYEIYGQPTQANADQIQALTKDIQHVLTLI</sequence>
<dbReference type="PANTHER" id="PTHR13696:SF99">
    <property type="entry name" value="COBYRINIC ACID AC-DIAMIDE SYNTHASE"/>
    <property type="match status" value="1"/>
</dbReference>
<keyword evidence="3" id="KW-1185">Reference proteome</keyword>
<feature type="domain" description="AAA" evidence="1">
    <location>
        <begin position="8"/>
        <end position="212"/>
    </location>
</feature>
<dbReference type="EMBL" id="OCNF01000001">
    <property type="protein sequence ID" value="SOD64977.1"/>
    <property type="molecule type" value="Genomic_DNA"/>
</dbReference>
<evidence type="ECO:0000313" key="2">
    <source>
        <dbReference type="EMBL" id="SOD64977.1"/>
    </source>
</evidence>
<organism evidence="2 3">
    <name type="scientific">Alysiella filiformis DSM 16848</name>
    <dbReference type="NCBI Taxonomy" id="1120981"/>
    <lineage>
        <taxon>Bacteria</taxon>
        <taxon>Pseudomonadati</taxon>
        <taxon>Pseudomonadota</taxon>
        <taxon>Betaproteobacteria</taxon>
        <taxon>Neisseriales</taxon>
        <taxon>Neisseriaceae</taxon>
        <taxon>Alysiella</taxon>
    </lineage>
</organism>
<dbReference type="Gene3D" id="3.40.50.300">
    <property type="entry name" value="P-loop containing nucleotide triphosphate hydrolases"/>
    <property type="match status" value="1"/>
</dbReference>
<dbReference type="AlphaFoldDB" id="A0A286E252"/>
<protein>
    <submittedName>
        <fullName evidence="2">Cellulose biosynthesis protein BcsQ</fullName>
    </submittedName>
</protein>
<accession>A0A286E252</accession>
<evidence type="ECO:0000313" key="3">
    <source>
        <dbReference type="Proteomes" id="UP000219669"/>
    </source>
</evidence>
<dbReference type="SUPFAM" id="SSF52540">
    <property type="entry name" value="P-loop containing nucleoside triphosphate hydrolases"/>
    <property type="match status" value="1"/>
</dbReference>
<dbReference type="Pfam" id="PF13614">
    <property type="entry name" value="AAA_31"/>
    <property type="match status" value="1"/>
</dbReference>
<dbReference type="CDD" id="cd02042">
    <property type="entry name" value="ParAB_family"/>
    <property type="match status" value="1"/>
</dbReference>
<dbReference type="InterPro" id="IPR027417">
    <property type="entry name" value="P-loop_NTPase"/>
</dbReference>
<dbReference type="Proteomes" id="UP000219669">
    <property type="component" value="Unassembled WGS sequence"/>
</dbReference>
<proteinExistence type="predicted"/>
<reference evidence="2 3" key="1">
    <citation type="submission" date="2017-09" db="EMBL/GenBank/DDBJ databases">
        <authorList>
            <person name="Ehlers B."/>
            <person name="Leendertz F.H."/>
        </authorList>
    </citation>
    <scope>NUCLEOTIDE SEQUENCE [LARGE SCALE GENOMIC DNA]</scope>
    <source>
        <strain evidence="2 3">DSM 16848</strain>
    </source>
</reference>